<keyword evidence="7 16" id="KW-0808">Transferase</keyword>
<dbReference type="FunCoup" id="V5FRB5">
    <property type="interactions" value="1053"/>
</dbReference>
<comment type="subunit">
    <text evidence="15 16">Component of the HAT-B complex composed of at least HAT1 and HAT2. The HAT-B complex binds to histone H4 tail.</text>
</comment>
<dbReference type="PANTHER" id="PTHR12046">
    <property type="entry name" value="HISTONE ACETYLTRANSFERASE TYPE B CATALYTIC SUBUNIT"/>
    <property type="match status" value="1"/>
</dbReference>
<dbReference type="eggNOG" id="KOG2696">
    <property type="taxonomic scope" value="Eukaryota"/>
</dbReference>
<evidence type="ECO:0000256" key="12">
    <source>
        <dbReference type="ARBA" id="ARBA00023315"/>
    </source>
</evidence>
<evidence type="ECO:0000256" key="15">
    <source>
        <dbReference type="ARBA" id="ARBA00063577"/>
    </source>
</evidence>
<name>V5FRB5_BYSSN</name>
<evidence type="ECO:0000256" key="5">
    <source>
        <dbReference type="ARBA" id="ARBA00021268"/>
    </source>
</evidence>
<keyword evidence="9" id="KW-0156">Chromatin regulator</keyword>
<dbReference type="GO" id="GO:0006281">
    <property type="term" value="P:DNA repair"/>
    <property type="evidence" value="ECO:0007669"/>
    <property type="project" value="UniProtKB-KW"/>
</dbReference>
<feature type="domain" description="Histone acetyl transferase HAT1 N-terminal" evidence="21">
    <location>
        <begin position="6"/>
        <end position="164"/>
    </location>
</feature>
<dbReference type="InterPro" id="IPR016181">
    <property type="entry name" value="Acyl_CoA_acyltransferase"/>
</dbReference>
<keyword evidence="11 16" id="KW-0539">Nucleus</keyword>
<dbReference type="GO" id="GO:0005634">
    <property type="term" value="C:nucleus"/>
    <property type="evidence" value="ECO:0007669"/>
    <property type="project" value="UniProtKB-SubCell"/>
</dbReference>
<dbReference type="SUPFAM" id="SSF55729">
    <property type="entry name" value="Acyl-CoA N-acyltransferases (Nat)"/>
    <property type="match status" value="1"/>
</dbReference>
<protein>
    <recommendedName>
        <fullName evidence="5 16">Histone acetyltransferase type B catalytic subunit</fullName>
        <ecNumber evidence="4 16">2.3.1.48</ecNumber>
    </recommendedName>
</protein>
<evidence type="ECO:0000256" key="6">
    <source>
        <dbReference type="ARBA" id="ARBA00022490"/>
    </source>
</evidence>
<evidence type="ECO:0000256" key="13">
    <source>
        <dbReference type="ARBA" id="ARBA00048017"/>
    </source>
</evidence>
<comment type="function">
    <text evidence="14">Catalytic component of the histone acetylase B (HAT-B) complex. Acetylates 'Lys-12' of histone H4 which is required for telomeric silencing. Has intrinsic substrate specificity that modifies lysine in recognition sequence GXGKXG. Involved in DNA double-strand break repair.</text>
</comment>
<gene>
    <name evidence="22" type="ORF">PVAR5_3164</name>
</gene>
<comment type="caution">
    <text evidence="22">The sequence shown here is derived from an EMBL/GenBank/DDBJ whole genome shotgun (WGS) entry which is preliminary data.</text>
</comment>
<evidence type="ECO:0000256" key="11">
    <source>
        <dbReference type="ARBA" id="ARBA00023242"/>
    </source>
</evidence>
<dbReference type="PIRSF" id="PIRSF038084">
    <property type="entry name" value="HAT-B_cat"/>
    <property type="match status" value="1"/>
</dbReference>
<dbReference type="InterPro" id="IPR037113">
    <property type="entry name" value="Hat1_N_sf"/>
</dbReference>
<feature type="binding site" evidence="18">
    <location>
        <begin position="255"/>
        <end position="261"/>
    </location>
    <ligand>
        <name>acetyl-CoA</name>
        <dbReference type="ChEBI" id="CHEBI:57288"/>
    </ligand>
</feature>
<comment type="subcellular location">
    <subcellularLocation>
        <location evidence="2 16">Cytoplasm</location>
    </subcellularLocation>
    <subcellularLocation>
        <location evidence="1 16">Nucleus</location>
    </subcellularLocation>
</comment>
<feature type="binding site" evidence="18">
    <location>
        <position position="286"/>
    </location>
    <ligand>
        <name>acetyl-CoA</name>
        <dbReference type="ChEBI" id="CHEBI:57288"/>
    </ligand>
</feature>
<evidence type="ECO:0000256" key="7">
    <source>
        <dbReference type="ARBA" id="ARBA00022679"/>
    </source>
</evidence>
<dbReference type="InParanoid" id="V5FRB5"/>
<dbReference type="InterPro" id="IPR017380">
    <property type="entry name" value="Hist_AcTrfase_B-typ_cat-su"/>
</dbReference>
<comment type="function">
    <text evidence="16">Catalytic component of the histone acetylase B (HAT-B) complex. Has intrinsic substrate specificity that modifies lysine in recognition sequence GXGKXG. Involved in DNA double-strand break repair.</text>
</comment>
<evidence type="ECO:0000256" key="4">
    <source>
        <dbReference type="ARBA" id="ARBA00013184"/>
    </source>
</evidence>
<dbReference type="Gene3D" id="3.40.630.30">
    <property type="match status" value="1"/>
</dbReference>
<dbReference type="HOGENOM" id="CLU_036024_2_1_1"/>
<evidence type="ECO:0000256" key="18">
    <source>
        <dbReference type="PIRSR" id="PIRSR038084-2"/>
    </source>
</evidence>
<accession>V5FRB5</accession>
<keyword evidence="12 16" id="KW-0012">Acyltransferase</keyword>
<evidence type="ECO:0000259" key="21">
    <source>
        <dbReference type="Pfam" id="PF10394"/>
    </source>
</evidence>
<evidence type="ECO:0000256" key="2">
    <source>
        <dbReference type="ARBA" id="ARBA00004496"/>
    </source>
</evidence>
<dbReference type="OrthoDB" id="10253098at2759"/>
<reference evidence="23" key="1">
    <citation type="journal article" date="2014" name="Genome Announc.">
        <title>Draft genome sequence of the formaldehyde-resistant fungus Byssochlamys spectabilis No. 5 (anamorph Paecilomyces variotii No. 5) (NBRC109023).</title>
        <authorList>
            <person name="Oka T."/>
            <person name="Ekino K."/>
            <person name="Fukuda K."/>
            <person name="Nomura Y."/>
        </authorList>
    </citation>
    <scope>NUCLEOTIDE SEQUENCE [LARGE SCALE GENOMIC DNA]</scope>
    <source>
        <strain evidence="23">No. 5 / NBRC 109023</strain>
    </source>
</reference>
<proteinExistence type="inferred from homology"/>
<evidence type="ECO:0000313" key="23">
    <source>
        <dbReference type="Proteomes" id="UP000018001"/>
    </source>
</evidence>
<dbReference type="AlphaFoldDB" id="V5FRB5"/>
<feature type="region of interest" description="Interaction with histone H4 N-terminus" evidence="18">
    <location>
        <begin position="209"/>
        <end position="211"/>
    </location>
</feature>
<evidence type="ECO:0000256" key="19">
    <source>
        <dbReference type="PIRSR" id="PIRSR038084-3"/>
    </source>
</evidence>
<dbReference type="EMBL" id="BAUL01000094">
    <property type="protein sequence ID" value="GAD94538.1"/>
    <property type="molecule type" value="Genomic_DNA"/>
</dbReference>
<evidence type="ECO:0000256" key="16">
    <source>
        <dbReference type="PIRNR" id="PIRNR038084"/>
    </source>
</evidence>
<evidence type="ECO:0000256" key="10">
    <source>
        <dbReference type="ARBA" id="ARBA00023204"/>
    </source>
</evidence>
<sequence length="508" mass="58279">MADSDWTCDANDAVHLTLVQPGSEKPQTLSTFHPQFTYPIFGDEETIFGYKGLIIRLRFAAHDLRPHVHISYDEKFKAVADAAPVDLNKILRDWVPESAFTTLPDYEKAVQNDTNAKDFVPPGNLFHSYTTKGRNYEIWAGSLADPAVRAILRHAQVFVSFFIEAGTPLELDDPEWTLERWTVYFVYEKVTPPTPTASEYSIVGYATTYRWWFYKRDPLEQPTPKNDPFPLPEVTVSQLPSRLRIAQFLILPPHQSSGHGTHLYTTIHNACFDDPTVEELTVEDPNEAFDALRDTVDYHILRPEFIKHKVNINPNPYGLEKIKKRPRLVPTGAIIPTKLLHDIRASYKIASTQFAHIMEMFLLGQIPAKHRTAGGANITRLLIKKHNAEDENDRRYYWWRLLVKQRLYKRSRDVLIQLDPSDRIQKLEETVTNVEEGYESLLKAFNAREESLQARKEEAEELLEAKEATAEGSANGSSARTKRKYTVIEDEEDEDGDENEEAAKRPKV</sequence>
<feature type="active site" description="Proton donor/acceptor" evidence="17">
    <location>
        <position position="283"/>
    </location>
</feature>
<dbReference type="Pfam" id="PF10394">
    <property type="entry name" value="Hat1_N"/>
    <property type="match status" value="1"/>
</dbReference>
<evidence type="ECO:0000256" key="14">
    <source>
        <dbReference type="ARBA" id="ARBA00053467"/>
    </source>
</evidence>
<feature type="region of interest" description="Interaction with histone H4 N-terminus" evidence="18">
    <location>
        <begin position="43"/>
        <end position="45"/>
    </location>
</feature>
<evidence type="ECO:0000256" key="20">
    <source>
        <dbReference type="SAM" id="MobiDB-lite"/>
    </source>
</evidence>
<dbReference type="FunFam" id="3.40.630.30:FF:000125">
    <property type="entry name" value="Histone acetyltransferase type B catalytic subunit"/>
    <property type="match status" value="1"/>
</dbReference>
<evidence type="ECO:0000313" key="22">
    <source>
        <dbReference type="EMBL" id="GAD94538.1"/>
    </source>
</evidence>
<dbReference type="Gene3D" id="3.90.360.10">
    <property type="entry name" value="Histone acetyl transferase 1 (HAT1), N-terminal domain"/>
    <property type="match status" value="1"/>
</dbReference>
<feature type="compositionally biased region" description="Acidic residues" evidence="20">
    <location>
        <begin position="488"/>
        <end position="500"/>
    </location>
</feature>
<dbReference type="InterPro" id="IPR019467">
    <property type="entry name" value="Hat1_N"/>
</dbReference>
<dbReference type="GO" id="GO:0031509">
    <property type="term" value="P:subtelomeric heterochromatin formation"/>
    <property type="evidence" value="ECO:0007669"/>
    <property type="project" value="InterPro"/>
</dbReference>
<evidence type="ECO:0000256" key="9">
    <source>
        <dbReference type="ARBA" id="ARBA00022853"/>
    </source>
</evidence>
<feature type="binding site" evidence="18">
    <location>
        <begin position="248"/>
        <end position="250"/>
    </location>
    <ligand>
        <name>acetyl-CoA</name>
        <dbReference type="ChEBI" id="CHEBI:57288"/>
    </ligand>
</feature>
<feature type="region of interest" description="Disordered" evidence="20">
    <location>
        <begin position="456"/>
        <end position="508"/>
    </location>
</feature>
<keyword evidence="6 16" id="KW-0963">Cytoplasm</keyword>
<evidence type="ECO:0000256" key="3">
    <source>
        <dbReference type="ARBA" id="ARBA00010543"/>
    </source>
</evidence>
<keyword evidence="8" id="KW-0227">DNA damage</keyword>
<dbReference type="GO" id="GO:0005737">
    <property type="term" value="C:cytoplasm"/>
    <property type="evidence" value="ECO:0007669"/>
    <property type="project" value="UniProtKB-SubCell"/>
</dbReference>
<comment type="similarity">
    <text evidence="3 16">Belongs to the HAT1 family.</text>
</comment>
<dbReference type="GO" id="GO:0000781">
    <property type="term" value="C:chromosome, telomeric region"/>
    <property type="evidence" value="ECO:0007669"/>
    <property type="project" value="GOC"/>
</dbReference>
<feature type="site" description="Interaction with histone H4 N-terminus" evidence="19">
    <location>
        <position position="176"/>
    </location>
</feature>
<evidence type="ECO:0000256" key="1">
    <source>
        <dbReference type="ARBA" id="ARBA00004123"/>
    </source>
</evidence>
<dbReference type="GO" id="GO:0004402">
    <property type="term" value="F:histone acetyltransferase activity"/>
    <property type="evidence" value="ECO:0007669"/>
    <property type="project" value="UniProtKB-UniRule"/>
</dbReference>
<evidence type="ECO:0000256" key="17">
    <source>
        <dbReference type="PIRSR" id="PIRSR038084-1"/>
    </source>
</evidence>
<comment type="catalytic activity">
    <reaction evidence="13 16">
        <text>L-lysyl-[protein] + acetyl-CoA = N(6)-acetyl-L-lysyl-[protein] + CoA + H(+)</text>
        <dbReference type="Rhea" id="RHEA:45948"/>
        <dbReference type="Rhea" id="RHEA-COMP:9752"/>
        <dbReference type="Rhea" id="RHEA-COMP:10731"/>
        <dbReference type="ChEBI" id="CHEBI:15378"/>
        <dbReference type="ChEBI" id="CHEBI:29969"/>
        <dbReference type="ChEBI" id="CHEBI:57287"/>
        <dbReference type="ChEBI" id="CHEBI:57288"/>
        <dbReference type="ChEBI" id="CHEBI:61930"/>
        <dbReference type="EC" id="2.3.1.48"/>
    </reaction>
</comment>
<dbReference type="EC" id="2.3.1.48" evidence="4 16"/>
<evidence type="ECO:0000256" key="8">
    <source>
        <dbReference type="ARBA" id="ARBA00022763"/>
    </source>
</evidence>
<dbReference type="Proteomes" id="UP000018001">
    <property type="component" value="Unassembled WGS sequence"/>
</dbReference>
<keyword evidence="23" id="KW-1185">Reference proteome</keyword>
<keyword evidence="10" id="KW-0234">DNA repair</keyword>
<feature type="compositionally biased region" description="Basic and acidic residues" evidence="20">
    <location>
        <begin position="456"/>
        <end position="469"/>
    </location>
</feature>
<organism evidence="22 23">
    <name type="scientific">Byssochlamys spectabilis (strain No. 5 / NBRC 109023)</name>
    <name type="common">Paecilomyces variotii</name>
    <dbReference type="NCBI Taxonomy" id="1356009"/>
    <lineage>
        <taxon>Eukaryota</taxon>
        <taxon>Fungi</taxon>
        <taxon>Dikarya</taxon>
        <taxon>Ascomycota</taxon>
        <taxon>Pezizomycotina</taxon>
        <taxon>Eurotiomycetes</taxon>
        <taxon>Eurotiomycetidae</taxon>
        <taxon>Eurotiales</taxon>
        <taxon>Thermoascaceae</taxon>
        <taxon>Paecilomyces</taxon>
    </lineage>
</organism>